<evidence type="ECO:0000313" key="12">
    <source>
        <dbReference type="Proteomes" id="UP001458880"/>
    </source>
</evidence>
<dbReference type="GO" id="GO:0034314">
    <property type="term" value="P:Arp2/3 complex-mediated actin nucleation"/>
    <property type="evidence" value="ECO:0007669"/>
    <property type="project" value="InterPro"/>
</dbReference>
<keyword evidence="12" id="KW-1185">Reference proteome</keyword>
<keyword evidence="4 10" id="KW-0853">WD repeat</keyword>
<dbReference type="PANTHER" id="PTHR10709:SF2">
    <property type="entry name" value="ACTIN-RELATED PROTEIN 2_3 COMPLEX SUBUNIT"/>
    <property type="match status" value="1"/>
</dbReference>
<accession>A0AAW1IAJ3</accession>
<dbReference type="SUPFAM" id="SSF50978">
    <property type="entry name" value="WD40 repeat-like"/>
    <property type="match status" value="1"/>
</dbReference>
<dbReference type="PANTHER" id="PTHR10709">
    <property type="entry name" value="ACTIN-RELATED PROTEIN 2/3 COMPLEX SUBUNIT 1"/>
    <property type="match status" value="1"/>
</dbReference>
<evidence type="ECO:0000256" key="8">
    <source>
        <dbReference type="ARBA" id="ARBA00041244"/>
    </source>
</evidence>
<name>A0AAW1IAJ3_POPJA</name>
<organism evidence="11 12">
    <name type="scientific">Popillia japonica</name>
    <name type="common">Japanese beetle</name>
    <dbReference type="NCBI Taxonomy" id="7064"/>
    <lineage>
        <taxon>Eukaryota</taxon>
        <taxon>Metazoa</taxon>
        <taxon>Ecdysozoa</taxon>
        <taxon>Arthropoda</taxon>
        <taxon>Hexapoda</taxon>
        <taxon>Insecta</taxon>
        <taxon>Pterygota</taxon>
        <taxon>Neoptera</taxon>
        <taxon>Endopterygota</taxon>
        <taxon>Coleoptera</taxon>
        <taxon>Polyphaga</taxon>
        <taxon>Scarabaeiformia</taxon>
        <taxon>Scarabaeidae</taxon>
        <taxon>Rutelinae</taxon>
        <taxon>Popillia</taxon>
    </lineage>
</organism>
<evidence type="ECO:0000256" key="2">
    <source>
        <dbReference type="ARBA" id="ARBA00006260"/>
    </source>
</evidence>
<dbReference type="InterPro" id="IPR017383">
    <property type="entry name" value="ARPC1"/>
</dbReference>
<comment type="subcellular location">
    <subcellularLocation>
        <location evidence="1">Cytoplasm</location>
        <location evidence="1">Cytoskeleton</location>
    </subcellularLocation>
</comment>
<dbReference type="PROSITE" id="PS50082">
    <property type="entry name" value="WD_REPEATS_2"/>
    <property type="match status" value="1"/>
</dbReference>
<dbReference type="InterPro" id="IPR001680">
    <property type="entry name" value="WD40_rpt"/>
</dbReference>
<gene>
    <name evidence="11" type="ORF">QE152_g37310</name>
</gene>
<sequence length="314" mass="34898">MSQVMHRFGNIYAPITCHAWNKSRTQIALSPNNHEVHIYERNGSDWKLLDILNQHDLRVMGIDWGPNTNRIVTCAVDRNAYVWTQGEDKKWKPTLVLLRINRAATCVKWSPDENKFAKMIVAGSADFKVRVFSAYIKDIEKTPEPTPWGTKMPLGHLMVEFVNSSCGGGWIHSVVFSPDGNKICWVSHDSTINIADATKGNTVTKLPGHSCIPILYNLTSDGQIVFGAKLDTSQKKQAGGLSAMNIFQSLDKRSTSEANDTKLDSVHQNAITSIYQYSGEKGNVRSFSTSGMDGLLVIWDVTTLEKTIAGLKII</sequence>
<comment type="caution">
    <text evidence="11">The sequence shown here is derived from an EMBL/GenBank/DDBJ whole genome shotgun (WGS) entry which is preliminary data.</text>
</comment>
<evidence type="ECO:0000256" key="5">
    <source>
        <dbReference type="ARBA" id="ARBA00022737"/>
    </source>
</evidence>
<dbReference type="InterPro" id="IPR015943">
    <property type="entry name" value="WD40/YVTN_repeat-like_dom_sf"/>
</dbReference>
<comment type="similarity">
    <text evidence="2">Belongs to the WD repeat ARPC1 family.</text>
</comment>
<dbReference type="Gene3D" id="2.130.10.10">
    <property type="entry name" value="YVTN repeat-like/Quinoprotein amine dehydrogenase"/>
    <property type="match status" value="2"/>
</dbReference>
<dbReference type="AlphaFoldDB" id="A0AAW1IAJ3"/>
<feature type="repeat" description="WD" evidence="10">
    <location>
        <begin position="52"/>
        <end position="83"/>
    </location>
</feature>
<evidence type="ECO:0000256" key="4">
    <source>
        <dbReference type="ARBA" id="ARBA00022574"/>
    </source>
</evidence>
<dbReference type="EMBL" id="JASPKY010000717">
    <property type="protein sequence ID" value="KAK9686279.1"/>
    <property type="molecule type" value="Genomic_DNA"/>
</dbReference>
<evidence type="ECO:0000256" key="9">
    <source>
        <dbReference type="ARBA" id="ARBA00041789"/>
    </source>
</evidence>
<evidence type="ECO:0000313" key="11">
    <source>
        <dbReference type="EMBL" id="KAK9686279.1"/>
    </source>
</evidence>
<keyword evidence="5" id="KW-0677">Repeat</keyword>
<protein>
    <recommendedName>
        <fullName evidence="8">Arp2/3 complex 41 kDa subunit</fullName>
    </recommendedName>
    <alternativeName>
        <fullName evidence="9">p41-ARC</fullName>
    </alternativeName>
</protein>
<evidence type="ECO:0000256" key="1">
    <source>
        <dbReference type="ARBA" id="ARBA00004245"/>
    </source>
</evidence>
<keyword evidence="3" id="KW-0963">Cytoplasm</keyword>
<evidence type="ECO:0000256" key="10">
    <source>
        <dbReference type="PROSITE-ProRule" id="PRU00221"/>
    </source>
</evidence>
<dbReference type="GO" id="GO:0051015">
    <property type="term" value="F:actin filament binding"/>
    <property type="evidence" value="ECO:0007669"/>
    <property type="project" value="TreeGrafter"/>
</dbReference>
<dbReference type="InterPro" id="IPR036322">
    <property type="entry name" value="WD40_repeat_dom_sf"/>
</dbReference>
<keyword evidence="6" id="KW-0009">Actin-binding</keyword>
<evidence type="ECO:0000256" key="3">
    <source>
        <dbReference type="ARBA" id="ARBA00022490"/>
    </source>
</evidence>
<evidence type="ECO:0000256" key="6">
    <source>
        <dbReference type="ARBA" id="ARBA00023203"/>
    </source>
</evidence>
<dbReference type="Proteomes" id="UP001458880">
    <property type="component" value="Unassembled WGS sequence"/>
</dbReference>
<dbReference type="Pfam" id="PF00400">
    <property type="entry name" value="WD40"/>
    <property type="match status" value="2"/>
</dbReference>
<evidence type="ECO:0000256" key="7">
    <source>
        <dbReference type="ARBA" id="ARBA00023212"/>
    </source>
</evidence>
<dbReference type="SMART" id="SM00320">
    <property type="entry name" value="WD40"/>
    <property type="match status" value="4"/>
</dbReference>
<dbReference type="GO" id="GO:0005885">
    <property type="term" value="C:Arp2/3 protein complex"/>
    <property type="evidence" value="ECO:0007669"/>
    <property type="project" value="InterPro"/>
</dbReference>
<keyword evidence="7" id="KW-0206">Cytoskeleton</keyword>
<reference evidence="11 12" key="1">
    <citation type="journal article" date="2024" name="BMC Genomics">
        <title>De novo assembly and annotation of Popillia japonica's genome with initial clues to its potential as an invasive pest.</title>
        <authorList>
            <person name="Cucini C."/>
            <person name="Boschi S."/>
            <person name="Funari R."/>
            <person name="Cardaioli E."/>
            <person name="Iannotti N."/>
            <person name="Marturano G."/>
            <person name="Paoli F."/>
            <person name="Bruttini M."/>
            <person name="Carapelli A."/>
            <person name="Frati F."/>
            <person name="Nardi F."/>
        </authorList>
    </citation>
    <scope>NUCLEOTIDE SEQUENCE [LARGE SCALE GENOMIC DNA]</scope>
    <source>
        <strain evidence="11">DMR45628</strain>
    </source>
</reference>
<proteinExistence type="inferred from homology"/>